<feature type="compositionally biased region" description="Low complexity" evidence="5">
    <location>
        <begin position="1"/>
        <end position="10"/>
    </location>
</feature>
<reference evidence="7" key="1">
    <citation type="submission" date="2024-03" db="EMBL/GenBank/DDBJ databases">
        <authorList>
            <consortium name="ELIXIR-Norway"/>
            <consortium name="Elixir Norway"/>
        </authorList>
    </citation>
    <scope>NUCLEOTIDE SEQUENCE</scope>
</reference>
<accession>A0ABP1AVX9</accession>
<dbReference type="PANTHER" id="PTHR31506:SF4">
    <property type="entry name" value="BES1_BZR1 PLANT TRANSCRIPTION FACTOR N-TERMINAL DOMAIN-CONTAINING PROTEIN"/>
    <property type="match status" value="1"/>
</dbReference>
<evidence type="ECO:0000259" key="6">
    <source>
        <dbReference type="Pfam" id="PF05687"/>
    </source>
</evidence>
<feature type="region of interest" description="Disordered" evidence="5">
    <location>
        <begin position="1"/>
        <end position="54"/>
    </location>
</feature>
<feature type="compositionally biased region" description="Low complexity" evidence="5">
    <location>
        <begin position="129"/>
        <end position="146"/>
    </location>
</feature>
<sequence length="402" mass="42739">MQQQGEANNQGEEEQEQAAADNTSSSNNSSSRSKSSMAKLSASEKEKTKLRERQRRAITTKIFAGLRKYGGYNLPPRADINDVLKALAAEAGWTVEADGNTFRTQGAVTRRAEAVAQTRGSDMWQGILQQQPSSSSHQQQVSLRQQGPSRLTLPPQSGSLNNNTFNCTLAGLVTDVGSDLREGNCSTTASPRHHHHAMSTSSMSLLHPTSACISNSPFASPASSEGGAPSVRLTGGGNNPYNLGGGFPSGFLPCAAAAQAVPSDGRDRDSSGIKEEYTTTGAAYFSADTLDAREFTQDFYASGRSGLDPLDFGRVPPQLVDTPDFSGGVGQQHGSSTLNQMCNSLFFNASQQNLNRFGQPQQRGVPLPSLMMLSAGHPFLQEQRASNENTPLGSPRIHDGSG</sequence>
<organism evidence="7 8">
    <name type="scientific">Sphagnum jensenii</name>
    <dbReference type="NCBI Taxonomy" id="128206"/>
    <lineage>
        <taxon>Eukaryota</taxon>
        <taxon>Viridiplantae</taxon>
        <taxon>Streptophyta</taxon>
        <taxon>Embryophyta</taxon>
        <taxon>Bryophyta</taxon>
        <taxon>Sphagnophytina</taxon>
        <taxon>Sphagnopsida</taxon>
        <taxon>Sphagnales</taxon>
        <taxon>Sphagnaceae</taxon>
        <taxon>Sphagnum</taxon>
    </lineage>
</organism>
<dbReference type="PANTHER" id="PTHR31506">
    <property type="entry name" value="BES1/BZR1 HOMOLOG PROTEIN 3-RELATED"/>
    <property type="match status" value="1"/>
</dbReference>
<evidence type="ECO:0000256" key="2">
    <source>
        <dbReference type="ARBA" id="ARBA00023015"/>
    </source>
</evidence>
<dbReference type="InterPro" id="IPR008540">
    <property type="entry name" value="BES1_N"/>
</dbReference>
<keyword evidence="2" id="KW-0805">Transcription regulation</keyword>
<evidence type="ECO:0000256" key="5">
    <source>
        <dbReference type="SAM" id="MobiDB-lite"/>
    </source>
</evidence>
<feature type="domain" description="BES1/BZR1 plant transcription factor N-terminal" evidence="6">
    <location>
        <begin position="41"/>
        <end position="151"/>
    </location>
</feature>
<evidence type="ECO:0000313" key="8">
    <source>
        <dbReference type="Proteomes" id="UP001497522"/>
    </source>
</evidence>
<gene>
    <name evidence="7" type="ORF">CSSPJE1EN2_LOCUS9632</name>
</gene>
<dbReference type="Pfam" id="PF05687">
    <property type="entry name" value="BES1_N"/>
    <property type="match status" value="1"/>
</dbReference>
<name>A0ABP1AVX9_9BRYO</name>
<keyword evidence="8" id="KW-1185">Reference proteome</keyword>
<evidence type="ECO:0000313" key="7">
    <source>
        <dbReference type="EMBL" id="CAK9866637.1"/>
    </source>
</evidence>
<evidence type="ECO:0000256" key="4">
    <source>
        <dbReference type="ARBA" id="ARBA00023163"/>
    </source>
</evidence>
<feature type="compositionally biased region" description="Low complexity" evidence="5">
    <location>
        <begin position="17"/>
        <end position="41"/>
    </location>
</feature>
<protein>
    <recommendedName>
        <fullName evidence="6">BES1/BZR1 plant transcription factor N-terminal domain-containing protein</fullName>
    </recommendedName>
</protein>
<keyword evidence="4" id="KW-0804">Transcription</keyword>
<feature type="region of interest" description="Disordered" evidence="5">
    <location>
        <begin position="128"/>
        <end position="158"/>
    </location>
</feature>
<proteinExistence type="inferred from homology"/>
<dbReference type="Proteomes" id="UP001497522">
    <property type="component" value="Chromosome 16"/>
</dbReference>
<evidence type="ECO:0000256" key="3">
    <source>
        <dbReference type="ARBA" id="ARBA00023125"/>
    </source>
</evidence>
<dbReference type="InterPro" id="IPR033264">
    <property type="entry name" value="BZR"/>
</dbReference>
<dbReference type="EMBL" id="OZ023717">
    <property type="protein sequence ID" value="CAK9866637.1"/>
    <property type="molecule type" value="Genomic_DNA"/>
</dbReference>
<feature type="compositionally biased region" description="Basic and acidic residues" evidence="5">
    <location>
        <begin position="42"/>
        <end position="51"/>
    </location>
</feature>
<keyword evidence="3" id="KW-0238">DNA-binding</keyword>
<evidence type="ECO:0000256" key="1">
    <source>
        <dbReference type="ARBA" id="ARBA00005909"/>
    </source>
</evidence>
<comment type="similarity">
    <text evidence="1">Belongs to the BZR/LAT61 family.</text>
</comment>